<gene>
    <name evidence="2" type="ORF">DFR57_10734</name>
</gene>
<comment type="caution">
    <text evidence="2">The sequence shown here is derived from an EMBL/GenBank/DDBJ whole genome shotgun (WGS) entry which is preliminary data.</text>
</comment>
<name>A0A368XR65_9BACI</name>
<keyword evidence="3" id="KW-1185">Reference proteome</keyword>
<protein>
    <submittedName>
        <fullName evidence="2">Zinc dependent phospholipase C</fullName>
    </submittedName>
</protein>
<feature type="domain" description="Phospholipase C/D" evidence="1">
    <location>
        <begin position="6"/>
        <end position="173"/>
    </location>
</feature>
<dbReference type="Pfam" id="PF00882">
    <property type="entry name" value="Zn_dep_PLPC"/>
    <property type="match status" value="1"/>
</dbReference>
<dbReference type="RefSeq" id="WP_114352868.1">
    <property type="nucleotide sequence ID" value="NZ_QPJJ01000007.1"/>
</dbReference>
<reference evidence="2 3" key="1">
    <citation type="submission" date="2018-07" db="EMBL/GenBank/DDBJ databases">
        <title>Genomic Encyclopedia of Type Strains, Phase IV (KMG-IV): sequencing the most valuable type-strain genomes for metagenomic binning, comparative biology and taxonomic classification.</title>
        <authorList>
            <person name="Goeker M."/>
        </authorList>
    </citation>
    <scope>NUCLEOTIDE SEQUENCE [LARGE SCALE GENOMIC DNA]</scope>
    <source>
        <strain evidence="2 3">DSM 27696</strain>
    </source>
</reference>
<proteinExistence type="predicted"/>
<dbReference type="AlphaFoldDB" id="A0A368XR65"/>
<dbReference type="Proteomes" id="UP000252585">
    <property type="component" value="Unassembled WGS sequence"/>
</dbReference>
<evidence type="ECO:0000259" key="1">
    <source>
        <dbReference type="Pfam" id="PF00882"/>
    </source>
</evidence>
<sequence>MPNIWTHILFCEDVLDAVNAKEYKVAEENYLNLGAQGPDPFFYHHFLPWKNESKINQLGTVLHTEKCGDFLMELIIQAQHANKNTKAYVFGFFTHHILDRNTHPYIHYRAGYEKNKHQKLEVIIDTLFMQGRYHLKTWKTPVCKSIDVGMSCDKNVYKVMNKSMRKIYSEETKELSKDYLHLAYKDMKHALQLLYDPIGWKNFLLGNLISPFSHQPISDNLDYLNKNHKEWRHPATDKPSSKSFLDLYDKARTEGIEIGSLLMEYWENPSTNLENKLRKIIDNYSYDTGLPLKDNASNKYSDPIV</sequence>
<evidence type="ECO:0000313" key="3">
    <source>
        <dbReference type="Proteomes" id="UP000252585"/>
    </source>
</evidence>
<accession>A0A368XR65</accession>
<dbReference type="InterPro" id="IPR029002">
    <property type="entry name" value="PLPC/GPLD1"/>
</dbReference>
<dbReference type="OrthoDB" id="9810528at2"/>
<evidence type="ECO:0000313" key="2">
    <source>
        <dbReference type="EMBL" id="RCW69646.1"/>
    </source>
</evidence>
<dbReference type="EMBL" id="QPJJ01000007">
    <property type="protein sequence ID" value="RCW69646.1"/>
    <property type="molecule type" value="Genomic_DNA"/>
</dbReference>
<organism evidence="2 3">
    <name type="scientific">Saliterribacillus persicus</name>
    <dbReference type="NCBI Taxonomy" id="930114"/>
    <lineage>
        <taxon>Bacteria</taxon>
        <taxon>Bacillati</taxon>
        <taxon>Bacillota</taxon>
        <taxon>Bacilli</taxon>
        <taxon>Bacillales</taxon>
        <taxon>Bacillaceae</taxon>
        <taxon>Saliterribacillus</taxon>
    </lineage>
</organism>